<keyword evidence="2" id="KW-0812">Transmembrane</keyword>
<feature type="transmembrane region" description="Helical" evidence="2">
    <location>
        <begin position="472"/>
        <end position="493"/>
    </location>
</feature>
<accession>A0A6L2L7A7</accession>
<comment type="caution">
    <text evidence="3">The sequence shown here is derived from an EMBL/GenBank/DDBJ whole genome shotgun (WGS) entry which is preliminary data.</text>
</comment>
<dbReference type="AlphaFoldDB" id="A0A6L2L7A7"/>
<reference evidence="3" key="1">
    <citation type="journal article" date="2019" name="Sci. Rep.">
        <title>Draft genome of Tanacetum cinerariifolium, the natural source of mosquito coil.</title>
        <authorList>
            <person name="Yamashiro T."/>
            <person name="Shiraishi A."/>
            <person name="Satake H."/>
            <person name="Nakayama K."/>
        </authorList>
    </citation>
    <scope>NUCLEOTIDE SEQUENCE</scope>
</reference>
<feature type="compositionally biased region" description="Polar residues" evidence="1">
    <location>
        <begin position="33"/>
        <end position="50"/>
    </location>
</feature>
<gene>
    <name evidence="3" type="ORF">Tci_029504</name>
</gene>
<organism evidence="3">
    <name type="scientific">Tanacetum cinerariifolium</name>
    <name type="common">Dalmatian daisy</name>
    <name type="synonym">Chrysanthemum cinerariifolium</name>
    <dbReference type="NCBI Taxonomy" id="118510"/>
    <lineage>
        <taxon>Eukaryota</taxon>
        <taxon>Viridiplantae</taxon>
        <taxon>Streptophyta</taxon>
        <taxon>Embryophyta</taxon>
        <taxon>Tracheophyta</taxon>
        <taxon>Spermatophyta</taxon>
        <taxon>Magnoliopsida</taxon>
        <taxon>eudicotyledons</taxon>
        <taxon>Gunneridae</taxon>
        <taxon>Pentapetalae</taxon>
        <taxon>asterids</taxon>
        <taxon>campanulids</taxon>
        <taxon>Asterales</taxon>
        <taxon>Asteraceae</taxon>
        <taxon>Asteroideae</taxon>
        <taxon>Anthemideae</taxon>
        <taxon>Anthemidinae</taxon>
        <taxon>Tanacetum</taxon>
    </lineage>
</organism>
<sequence>DTYRDIITLKRRRDDDADKDEEPSAGSDRGSAGKSTQGSKSRQMSASDSATAEEHMQTTFEIEKPSHPEFDTGADDQLIVKSSQHPEWFSQKKKPPTPDRNWNKTLPATHRSIQPWISELAKKSDFRSSFNKMMDTPVDFFNFLMNWLRVDTLTPKLLAGPTDELMKGLCKSLPFEIAFLELVKLIIVPSYRYPIQVLIVMPLDNLEFSDSDDSLLRIHIASRLLVDSKIVELLTFTPLMGDSPEGMLVNKDKQYRLMRIDELHKFNDGMFTDVRTALDDRLKEIRIKYLPRSIWRKSDKDRVAAMIQAIDKRLKTMRIMTSLERFVGGRSKSENMEIVPTEMELILEHTQQGISHEVSEKSEKVGRVPTEMELILEHTQQDISYEVLVANAARNYEILHERDDDDAERPDKRQKSGDRHQPTTQQSSHRNHGHNNDRHGSDRRDSDDNHRSNNNYSGNNNRSAGSLGLRRFFRYAMFIYSFYLCYSLSLYLFTERYAQPYFLSCLIRQNVRLVELCTLRTIVVMKGVLGIRSFVILIKHPTCLNVLLRIVLSVETRLMVNIVKDVLISERNLRKICLHIVSKMKFSKILPSHPITIPMLLMLFKSHSLSNKTPIKIPHKVLHKLTTIVVTGVVIR</sequence>
<evidence type="ECO:0000256" key="1">
    <source>
        <dbReference type="SAM" id="MobiDB-lite"/>
    </source>
</evidence>
<feature type="region of interest" description="Disordered" evidence="1">
    <location>
        <begin position="399"/>
        <end position="460"/>
    </location>
</feature>
<proteinExistence type="predicted"/>
<feature type="non-terminal residue" evidence="3">
    <location>
        <position position="1"/>
    </location>
</feature>
<feature type="region of interest" description="Disordered" evidence="1">
    <location>
        <begin position="1"/>
        <end position="73"/>
    </location>
</feature>
<name>A0A6L2L7A7_TANCI</name>
<keyword evidence="2" id="KW-1133">Transmembrane helix</keyword>
<keyword evidence="2" id="KW-0472">Membrane</keyword>
<evidence type="ECO:0000313" key="3">
    <source>
        <dbReference type="EMBL" id="GEU57526.1"/>
    </source>
</evidence>
<feature type="compositionally biased region" description="Basic and acidic residues" evidence="1">
    <location>
        <begin position="434"/>
        <end position="451"/>
    </location>
</feature>
<feature type="compositionally biased region" description="Basic and acidic residues" evidence="1">
    <location>
        <begin position="52"/>
        <end position="70"/>
    </location>
</feature>
<evidence type="ECO:0000256" key="2">
    <source>
        <dbReference type="SAM" id="Phobius"/>
    </source>
</evidence>
<protein>
    <submittedName>
        <fullName evidence="3">Uncharacterized protein</fullName>
    </submittedName>
</protein>
<feature type="compositionally biased region" description="Basic and acidic residues" evidence="1">
    <location>
        <begin position="1"/>
        <end position="16"/>
    </location>
</feature>
<dbReference type="EMBL" id="BKCJ010003846">
    <property type="protein sequence ID" value="GEU57526.1"/>
    <property type="molecule type" value="Genomic_DNA"/>
</dbReference>
<feature type="compositionally biased region" description="Basic and acidic residues" evidence="1">
    <location>
        <begin position="409"/>
        <end position="421"/>
    </location>
</feature>